<protein>
    <submittedName>
        <fullName evidence="4">Class I SAM-dependent methyltransferase</fullName>
    </submittedName>
</protein>
<sequence>MHTYYSNRAKEYEAVYDRDDSVRQAEQLTLQQKLKGLCCEKEVLEVACGTGYWTQYVAEVAEHITAVDYSEEVLEVARAKGLPENKVSFHKGDAFELGKFQKTFQGAYANFWFSHIAKEEVTNFLEQFHKVLEKGAMICFADNMYNEGIGGQLLHKDGDENTYKVRSLASGEHYEIIKNYYTKEELIAIFGPFAIDLEVHMGECFWWITYTVK</sequence>
<dbReference type="AlphaFoldDB" id="A0AA44Q781"/>
<comment type="caution">
    <text evidence="4">The sequence shown here is derived from an EMBL/GenBank/DDBJ whole genome shotgun (WGS) entry which is preliminary data.</text>
</comment>
<keyword evidence="1 4" id="KW-0489">Methyltransferase</keyword>
<evidence type="ECO:0000259" key="3">
    <source>
        <dbReference type="Pfam" id="PF13649"/>
    </source>
</evidence>
<reference evidence="4 5" key="1">
    <citation type="submission" date="2017-09" db="EMBL/GenBank/DDBJ databases">
        <title>Large-scale bioinformatics analysis of Bacillus genomes uncovers conserved roles of natural products in bacterial physiology.</title>
        <authorList>
            <consortium name="Agbiome Team Llc"/>
            <person name="Bleich R.M."/>
            <person name="Grubbs K.J."/>
            <person name="Santa Maria K.C."/>
            <person name="Allen S.E."/>
            <person name="Farag S."/>
            <person name="Shank E.A."/>
            <person name="Bowers A."/>
        </authorList>
    </citation>
    <scope>NUCLEOTIDE SEQUENCE [LARGE SCALE GENOMIC DNA]</scope>
    <source>
        <strain evidence="4 5">AFS067272</strain>
    </source>
</reference>
<feature type="domain" description="Methyltransferase" evidence="3">
    <location>
        <begin position="43"/>
        <end position="135"/>
    </location>
</feature>
<dbReference type="PANTHER" id="PTHR43861">
    <property type="entry name" value="TRANS-ACONITATE 2-METHYLTRANSFERASE-RELATED"/>
    <property type="match status" value="1"/>
</dbReference>
<evidence type="ECO:0000313" key="4">
    <source>
        <dbReference type="EMBL" id="PFR95198.1"/>
    </source>
</evidence>
<name>A0AA44Q781_BACCE</name>
<dbReference type="SUPFAM" id="SSF53335">
    <property type="entry name" value="S-adenosyl-L-methionine-dependent methyltransferases"/>
    <property type="match status" value="1"/>
</dbReference>
<accession>A0AA44Q781</accession>
<proteinExistence type="predicted"/>
<evidence type="ECO:0000256" key="1">
    <source>
        <dbReference type="ARBA" id="ARBA00022603"/>
    </source>
</evidence>
<dbReference type="InterPro" id="IPR041698">
    <property type="entry name" value="Methyltransf_25"/>
</dbReference>
<dbReference type="GO" id="GO:0008168">
    <property type="term" value="F:methyltransferase activity"/>
    <property type="evidence" value="ECO:0007669"/>
    <property type="project" value="UniProtKB-KW"/>
</dbReference>
<dbReference type="Proteomes" id="UP000226357">
    <property type="component" value="Unassembled WGS sequence"/>
</dbReference>
<dbReference type="PANTHER" id="PTHR43861:SF1">
    <property type="entry name" value="TRANS-ACONITATE 2-METHYLTRANSFERASE"/>
    <property type="match status" value="1"/>
</dbReference>
<keyword evidence="2" id="KW-0808">Transferase</keyword>
<dbReference type="GO" id="GO:0032259">
    <property type="term" value="P:methylation"/>
    <property type="evidence" value="ECO:0007669"/>
    <property type="project" value="UniProtKB-KW"/>
</dbReference>
<dbReference type="Pfam" id="PF13649">
    <property type="entry name" value="Methyltransf_25"/>
    <property type="match status" value="1"/>
</dbReference>
<evidence type="ECO:0000313" key="5">
    <source>
        <dbReference type="Proteomes" id="UP000226357"/>
    </source>
</evidence>
<gene>
    <name evidence="4" type="ORF">COK38_21470</name>
</gene>
<dbReference type="Gene3D" id="3.40.50.150">
    <property type="entry name" value="Vaccinia Virus protein VP39"/>
    <property type="match status" value="1"/>
</dbReference>
<dbReference type="RefSeq" id="WP_000557790.1">
    <property type="nucleotide sequence ID" value="NZ_NTUG01000009.1"/>
</dbReference>
<dbReference type="CDD" id="cd02440">
    <property type="entry name" value="AdoMet_MTases"/>
    <property type="match status" value="1"/>
</dbReference>
<evidence type="ECO:0000256" key="2">
    <source>
        <dbReference type="ARBA" id="ARBA00022679"/>
    </source>
</evidence>
<dbReference type="EMBL" id="NVBO01000256">
    <property type="protein sequence ID" value="PFR95198.1"/>
    <property type="molecule type" value="Genomic_DNA"/>
</dbReference>
<dbReference type="InterPro" id="IPR029063">
    <property type="entry name" value="SAM-dependent_MTases_sf"/>
</dbReference>
<organism evidence="4 5">
    <name type="scientific">Bacillus cereus</name>
    <dbReference type="NCBI Taxonomy" id="1396"/>
    <lineage>
        <taxon>Bacteria</taxon>
        <taxon>Bacillati</taxon>
        <taxon>Bacillota</taxon>
        <taxon>Bacilli</taxon>
        <taxon>Bacillales</taxon>
        <taxon>Bacillaceae</taxon>
        <taxon>Bacillus</taxon>
        <taxon>Bacillus cereus group</taxon>
    </lineage>
</organism>